<keyword evidence="1" id="KW-0812">Transmembrane</keyword>
<evidence type="ECO:0000313" key="2">
    <source>
        <dbReference type="EMBL" id="PBK88667.1"/>
    </source>
</evidence>
<feature type="non-terminal residue" evidence="2">
    <location>
        <position position="1"/>
    </location>
</feature>
<gene>
    <name evidence="2" type="ORF">ARMGADRAFT_1015791</name>
</gene>
<sequence length="51" mass="6176">FYFFMDTFYFFLDIFYFLLDTFYFLLDICSSSYCPFPLLGSTPKMLWGPPP</sequence>
<dbReference type="InParanoid" id="A0A2H3DHW7"/>
<protein>
    <submittedName>
        <fullName evidence="2">Uncharacterized protein</fullName>
    </submittedName>
</protein>
<dbReference type="Proteomes" id="UP000217790">
    <property type="component" value="Unassembled WGS sequence"/>
</dbReference>
<dbReference type="AlphaFoldDB" id="A0A2H3DHW7"/>
<keyword evidence="1" id="KW-1133">Transmembrane helix</keyword>
<keyword evidence="1" id="KW-0472">Membrane</keyword>
<evidence type="ECO:0000313" key="3">
    <source>
        <dbReference type="Proteomes" id="UP000217790"/>
    </source>
</evidence>
<accession>A0A2H3DHW7</accession>
<evidence type="ECO:0000256" key="1">
    <source>
        <dbReference type="SAM" id="Phobius"/>
    </source>
</evidence>
<feature type="transmembrane region" description="Helical" evidence="1">
    <location>
        <begin position="7"/>
        <end position="26"/>
    </location>
</feature>
<dbReference type="EMBL" id="KZ293671">
    <property type="protein sequence ID" value="PBK88667.1"/>
    <property type="molecule type" value="Genomic_DNA"/>
</dbReference>
<organism evidence="2 3">
    <name type="scientific">Armillaria gallica</name>
    <name type="common">Bulbous honey fungus</name>
    <name type="synonym">Armillaria bulbosa</name>
    <dbReference type="NCBI Taxonomy" id="47427"/>
    <lineage>
        <taxon>Eukaryota</taxon>
        <taxon>Fungi</taxon>
        <taxon>Dikarya</taxon>
        <taxon>Basidiomycota</taxon>
        <taxon>Agaricomycotina</taxon>
        <taxon>Agaricomycetes</taxon>
        <taxon>Agaricomycetidae</taxon>
        <taxon>Agaricales</taxon>
        <taxon>Marasmiineae</taxon>
        <taxon>Physalacriaceae</taxon>
        <taxon>Armillaria</taxon>
    </lineage>
</organism>
<reference evidence="3" key="1">
    <citation type="journal article" date="2017" name="Nat. Ecol. Evol.">
        <title>Genome expansion and lineage-specific genetic innovations in the forest pathogenic fungi Armillaria.</title>
        <authorList>
            <person name="Sipos G."/>
            <person name="Prasanna A.N."/>
            <person name="Walter M.C."/>
            <person name="O'Connor E."/>
            <person name="Balint B."/>
            <person name="Krizsan K."/>
            <person name="Kiss B."/>
            <person name="Hess J."/>
            <person name="Varga T."/>
            <person name="Slot J."/>
            <person name="Riley R."/>
            <person name="Boka B."/>
            <person name="Rigling D."/>
            <person name="Barry K."/>
            <person name="Lee J."/>
            <person name="Mihaltcheva S."/>
            <person name="LaButti K."/>
            <person name="Lipzen A."/>
            <person name="Waldron R."/>
            <person name="Moloney N.M."/>
            <person name="Sperisen C."/>
            <person name="Kredics L."/>
            <person name="Vagvoelgyi C."/>
            <person name="Patrignani A."/>
            <person name="Fitzpatrick D."/>
            <person name="Nagy I."/>
            <person name="Doyle S."/>
            <person name="Anderson J.B."/>
            <person name="Grigoriev I.V."/>
            <person name="Gueldener U."/>
            <person name="Muensterkoetter M."/>
            <person name="Nagy L.G."/>
        </authorList>
    </citation>
    <scope>NUCLEOTIDE SEQUENCE [LARGE SCALE GENOMIC DNA]</scope>
    <source>
        <strain evidence="3">Ar21-2</strain>
    </source>
</reference>
<name>A0A2H3DHW7_ARMGA</name>
<keyword evidence="3" id="KW-1185">Reference proteome</keyword>
<proteinExistence type="predicted"/>
<feature type="non-terminal residue" evidence="2">
    <location>
        <position position="51"/>
    </location>
</feature>